<feature type="domain" description="EMC1 first beta-propeller" evidence="3">
    <location>
        <begin position="17"/>
        <end position="100"/>
    </location>
</feature>
<reference evidence="4 5" key="1">
    <citation type="submission" date="2024-03" db="EMBL/GenBank/DDBJ databases">
        <title>Aureococcus anophagefferens CCMP1851 and Kratosvirus quantuckense: Draft genome of a second virus-susceptible host strain in the model system.</title>
        <authorList>
            <person name="Chase E."/>
            <person name="Truchon A.R."/>
            <person name="Schepens W."/>
            <person name="Wilhelm S.W."/>
        </authorList>
    </citation>
    <scope>NUCLEOTIDE SEQUENCE [LARGE SCALE GENOMIC DNA]</scope>
    <source>
        <strain evidence="4 5">CCMP1851</strain>
    </source>
</reference>
<evidence type="ECO:0000313" key="5">
    <source>
        <dbReference type="Proteomes" id="UP001363151"/>
    </source>
</evidence>
<accession>A0ABR1FTB5</accession>
<proteinExistence type="predicted"/>
<evidence type="ECO:0000256" key="2">
    <source>
        <dbReference type="SAM" id="SignalP"/>
    </source>
</evidence>
<sequence>MSRFFLLAGLAATASGLFRDQAGELDWRVENVGAVSHAVYQQRRCYALTRAGGGQALVAALNTRTGGVEWRRALPPGEAGDGVVVAGNAAVTLSGRGSRLAARGAAGDGALSGARRRGGAASARRSWR</sequence>
<evidence type="ECO:0000256" key="1">
    <source>
        <dbReference type="SAM" id="MobiDB-lite"/>
    </source>
</evidence>
<keyword evidence="5" id="KW-1185">Reference proteome</keyword>
<dbReference type="PANTHER" id="PTHR21573">
    <property type="entry name" value="ER MEMBRANE PROTEIN COMPLEX SUBUNIT 1"/>
    <property type="match status" value="1"/>
</dbReference>
<keyword evidence="2" id="KW-0732">Signal</keyword>
<feature type="signal peptide" evidence="2">
    <location>
        <begin position="1"/>
        <end position="16"/>
    </location>
</feature>
<dbReference type="PANTHER" id="PTHR21573:SF0">
    <property type="entry name" value="ER MEMBRANE PROTEIN COMPLEX SUBUNIT 1"/>
    <property type="match status" value="1"/>
</dbReference>
<dbReference type="Pfam" id="PF25293">
    <property type="entry name" value="Beta-prop_EMC1_N"/>
    <property type="match status" value="1"/>
</dbReference>
<feature type="region of interest" description="Disordered" evidence="1">
    <location>
        <begin position="103"/>
        <end position="128"/>
    </location>
</feature>
<comment type="caution">
    <text evidence="4">The sequence shown here is derived from an EMBL/GenBank/DDBJ whole genome shotgun (WGS) entry which is preliminary data.</text>
</comment>
<gene>
    <name evidence="4" type="ORF">SO694_00022461</name>
</gene>
<evidence type="ECO:0000313" key="4">
    <source>
        <dbReference type="EMBL" id="KAK7237923.1"/>
    </source>
</evidence>
<dbReference type="EMBL" id="JBBJCI010000231">
    <property type="protein sequence ID" value="KAK7237923.1"/>
    <property type="molecule type" value="Genomic_DNA"/>
</dbReference>
<evidence type="ECO:0000259" key="3">
    <source>
        <dbReference type="Pfam" id="PF25293"/>
    </source>
</evidence>
<dbReference type="InterPro" id="IPR058545">
    <property type="entry name" value="Beta-prop_EMC1_1st"/>
</dbReference>
<protein>
    <recommendedName>
        <fullName evidence="3">EMC1 first beta-propeller domain-containing protein</fullName>
    </recommendedName>
</protein>
<feature type="chain" id="PRO_5046026673" description="EMC1 first beta-propeller domain-containing protein" evidence="2">
    <location>
        <begin position="17"/>
        <end position="128"/>
    </location>
</feature>
<organism evidence="4 5">
    <name type="scientific">Aureococcus anophagefferens</name>
    <name type="common">Harmful bloom alga</name>
    <dbReference type="NCBI Taxonomy" id="44056"/>
    <lineage>
        <taxon>Eukaryota</taxon>
        <taxon>Sar</taxon>
        <taxon>Stramenopiles</taxon>
        <taxon>Ochrophyta</taxon>
        <taxon>Pelagophyceae</taxon>
        <taxon>Pelagomonadales</taxon>
        <taxon>Pelagomonadaceae</taxon>
        <taxon>Aureococcus</taxon>
    </lineage>
</organism>
<dbReference type="InterPro" id="IPR026895">
    <property type="entry name" value="EMC1"/>
</dbReference>
<dbReference type="Proteomes" id="UP001363151">
    <property type="component" value="Unassembled WGS sequence"/>
</dbReference>
<name>A0ABR1FTB5_AURAN</name>